<dbReference type="PROSITE" id="PS50158">
    <property type="entry name" value="ZF_CCHC"/>
    <property type="match status" value="1"/>
</dbReference>
<dbReference type="Pfam" id="PF00098">
    <property type="entry name" value="zf-CCHC"/>
    <property type="match status" value="1"/>
</dbReference>
<evidence type="ECO:0000256" key="1">
    <source>
        <dbReference type="ARBA" id="ARBA00022801"/>
    </source>
</evidence>
<dbReference type="InterPro" id="IPR000086">
    <property type="entry name" value="NUDIX_hydrolase_dom"/>
</dbReference>
<evidence type="ECO:0000259" key="2">
    <source>
        <dbReference type="PROSITE" id="PS50158"/>
    </source>
</evidence>
<dbReference type="AlphaFoldDB" id="A0A6C0H6V3"/>
<dbReference type="GO" id="GO:0003676">
    <property type="term" value="F:nucleic acid binding"/>
    <property type="evidence" value="ECO:0007669"/>
    <property type="project" value="InterPro"/>
</dbReference>
<organism evidence="4">
    <name type="scientific">viral metagenome</name>
    <dbReference type="NCBI Taxonomy" id="1070528"/>
    <lineage>
        <taxon>unclassified sequences</taxon>
        <taxon>metagenomes</taxon>
        <taxon>organismal metagenomes</taxon>
    </lineage>
</organism>
<dbReference type="InterPro" id="IPR015797">
    <property type="entry name" value="NUDIX_hydrolase-like_dom_sf"/>
</dbReference>
<dbReference type="EMBL" id="MN739889">
    <property type="protein sequence ID" value="QHT76137.1"/>
    <property type="molecule type" value="Genomic_DNA"/>
</dbReference>
<evidence type="ECO:0008006" key="5">
    <source>
        <dbReference type="Google" id="ProtNLM"/>
    </source>
</evidence>
<dbReference type="GO" id="GO:0006754">
    <property type="term" value="P:ATP biosynthetic process"/>
    <property type="evidence" value="ECO:0007669"/>
    <property type="project" value="TreeGrafter"/>
</dbReference>
<dbReference type="SUPFAM" id="SSF55811">
    <property type="entry name" value="Nudix"/>
    <property type="match status" value="1"/>
</dbReference>
<evidence type="ECO:0000259" key="3">
    <source>
        <dbReference type="PROSITE" id="PS51462"/>
    </source>
</evidence>
<feature type="domain" description="Nudix hydrolase" evidence="3">
    <location>
        <begin position="201"/>
        <end position="387"/>
    </location>
</feature>
<dbReference type="Pfam" id="PF00293">
    <property type="entry name" value="NUDIX"/>
    <property type="match status" value="1"/>
</dbReference>
<dbReference type="Gene3D" id="4.10.60.10">
    <property type="entry name" value="Zinc finger, CCHC-type"/>
    <property type="match status" value="1"/>
</dbReference>
<dbReference type="InterPro" id="IPR036875">
    <property type="entry name" value="Znf_CCHC_sf"/>
</dbReference>
<dbReference type="GO" id="GO:0006167">
    <property type="term" value="P:AMP biosynthetic process"/>
    <property type="evidence" value="ECO:0007669"/>
    <property type="project" value="TreeGrafter"/>
</dbReference>
<dbReference type="InterPro" id="IPR051325">
    <property type="entry name" value="Nudix_hydrolase_domain"/>
</dbReference>
<dbReference type="PROSITE" id="PS00893">
    <property type="entry name" value="NUDIX_BOX"/>
    <property type="match status" value="1"/>
</dbReference>
<feature type="domain" description="CCHC-type" evidence="2">
    <location>
        <begin position="112"/>
        <end position="125"/>
    </location>
</feature>
<keyword evidence="1" id="KW-0378">Hydrolase</keyword>
<protein>
    <recommendedName>
        <fullName evidence="5">Nudix hydrolase domain-containing protein</fullName>
    </recommendedName>
</protein>
<dbReference type="PROSITE" id="PS51462">
    <property type="entry name" value="NUDIX"/>
    <property type="match status" value="1"/>
</dbReference>
<accession>A0A6C0H6V3</accession>
<dbReference type="PANTHER" id="PTHR21340:SF0">
    <property type="entry name" value="BIS(5'-NUCLEOSYL)-TETRAPHOSPHATASE [ASYMMETRICAL]"/>
    <property type="match status" value="1"/>
</dbReference>
<dbReference type="SUPFAM" id="SSF57756">
    <property type="entry name" value="Retrovirus zinc finger-like domains"/>
    <property type="match status" value="1"/>
</dbReference>
<reference evidence="4" key="1">
    <citation type="journal article" date="2020" name="Nature">
        <title>Giant virus diversity and host interactions through global metagenomics.</title>
        <authorList>
            <person name="Schulz F."/>
            <person name="Roux S."/>
            <person name="Paez-Espino D."/>
            <person name="Jungbluth S."/>
            <person name="Walsh D.A."/>
            <person name="Denef V.J."/>
            <person name="McMahon K.D."/>
            <person name="Konstantinidis K.T."/>
            <person name="Eloe-Fadrosh E.A."/>
            <person name="Kyrpides N.C."/>
            <person name="Woyke T."/>
        </authorList>
    </citation>
    <scope>NUCLEOTIDE SEQUENCE</scope>
    <source>
        <strain evidence="4">GVMAG-M-3300023179-73</strain>
    </source>
</reference>
<dbReference type="InterPro" id="IPR020084">
    <property type="entry name" value="NUDIX_hydrolase_CS"/>
</dbReference>
<dbReference type="GO" id="GO:0004081">
    <property type="term" value="F:bis(5'-nucleosyl)-tetraphosphatase (asymmetrical) activity"/>
    <property type="evidence" value="ECO:0007669"/>
    <property type="project" value="TreeGrafter"/>
</dbReference>
<dbReference type="GO" id="GO:0008270">
    <property type="term" value="F:zinc ion binding"/>
    <property type="evidence" value="ECO:0007669"/>
    <property type="project" value="InterPro"/>
</dbReference>
<dbReference type="InterPro" id="IPR001878">
    <property type="entry name" value="Znf_CCHC"/>
</dbReference>
<name>A0A6C0H6V3_9ZZZZ</name>
<dbReference type="PANTHER" id="PTHR21340">
    <property type="entry name" value="DIADENOSINE 5,5-P1,P4-TETRAPHOSPHATE PYROPHOSPHOHYDROLASE MUTT"/>
    <property type="match status" value="1"/>
</dbReference>
<proteinExistence type="predicted"/>
<dbReference type="Gene3D" id="3.90.79.10">
    <property type="entry name" value="Nucleoside Triphosphate Pyrophosphohydrolase"/>
    <property type="match status" value="1"/>
</dbReference>
<sequence length="431" mass="50681">MFEIYQPHSKSDKAEMMSYKRRTIPQGDYTARDIKVVSDTGDFLHLDDEQLLFYQGVSPYVEHSKPEVCEQSEDGSEECEGTEPLVEDNGLVQSKPIVILPSTLKKYRNVYCVNCGEKGHIVRDCDGPITSFGILAFKQVDNKLQERWDINSKLRKILDGYKHKIGKDREYPKIKFLMIQRKDTMGYIDFIRGKYSDNDEEKHRLLQVCLHEMIPDEKNNLLTKTFDELWSGLWVNKNSKTFKNEYAQARAKFEKLDVQKLVFNTESDYTHTEFGFAKGRRNMRESNIACAEREFFEETGYTKEHYEFIKYYPTIQEEFIGTNGIRYRHIYYLVKMKDNAPHPKVDTCNILQTGEVQNLGWFTFEEASAIIRPYDTAKRRVIEKVNRDIVNMNGKYVCSNFYYNTKRSNFQLSSSPVHDYSVSNYWRSHSI</sequence>
<evidence type="ECO:0000313" key="4">
    <source>
        <dbReference type="EMBL" id="QHT76137.1"/>
    </source>
</evidence>